<evidence type="ECO:0000256" key="1">
    <source>
        <dbReference type="SAM" id="MobiDB-lite"/>
    </source>
</evidence>
<keyword evidence="2" id="KW-1133">Transmembrane helix</keyword>
<feature type="compositionally biased region" description="Low complexity" evidence="1">
    <location>
        <begin position="254"/>
        <end position="270"/>
    </location>
</feature>
<evidence type="ECO:0000256" key="2">
    <source>
        <dbReference type="SAM" id="Phobius"/>
    </source>
</evidence>
<proteinExistence type="predicted"/>
<evidence type="ECO:0000313" key="4">
    <source>
        <dbReference type="Proteomes" id="UP001189429"/>
    </source>
</evidence>
<name>A0ABN9TRH0_9DINO</name>
<feature type="region of interest" description="Disordered" evidence="1">
    <location>
        <begin position="230"/>
        <end position="278"/>
    </location>
</feature>
<feature type="transmembrane region" description="Helical" evidence="2">
    <location>
        <begin position="184"/>
        <end position="206"/>
    </location>
</feature>
<keyword evidence="4" id="KW-1185">Reference proteome</keyword>
<dbReference type="Proteomes" id="UP001189429">
    <property type="component" value="Unassembled WGS sequence"/>
</dbReference>
<organism evidence="3 4">
    <name type="scientific">Prorocentrum cordatum</name>
    <dbReference type="NCBI Taxonomy" id="2364126"/>
    <lineage>
        <taxon>Eukaryota</taxon>
        <taxon>Sar</taxon>
        <taxon>Alveolata</taxon>
        <taxon>Dinophyceae</taxon>
        <taxon>Prorocentrales</taxon>
        <taxon>Prorocentraceae</taxon>
        <taxon>Prorocentrum</taxon>
    </lineage>
</organism>
<evidence type="ECO:0000313" key="3">
    <source>
        <dbReference type="EMBL" id="CAK0848563.1"/>
    </source>
</evidence>
<keyword evidence="2" id="KW-0472">Membrane</keyword>
<dbReference type="EMBL" id="CAUYUJ010014988">
    <property type="protein sequence ID" value="CAK0848563.1"/>
    <property type="molecule type" value="Genomic_DNA"/>
</dbReference>
<reference evidence="3" key="1">
    <citation type="submission" date="2023-10" db="EMBL/GenBank/DDBJ databases">
        <authorList>
            <person name="Chen Y."/>
            <person name="Shah S."/>
            <person name="Dougan E. K."/>
            <person name="Thang M."/>
            <person name="Chan C."/>
        </authorList>
    </citation>
    <scope>NUCLEOTIDE SEQUENCE [LARGE SCALE GENOMIC DNA]</scope>
</reference>
<feature type="transmembrane region" description="Helical" evidence="2">
    <location>
        <begin position="63"/>
        <end position="87"/>
    </location>
</feature>
<feature type="transmembrane region" description="Helical" evidence="2">
    <location>
        <begin position="99"/>
        <end position="117"/>
    </location>
</feature>
<comment type="caution">
    <text evidence="3">The sequence shown here is derived from an EMBL/GenBank/DDBJ whole genome shotgun (WGS) entry which is preliminary data.</text>
</comment>
<keyword evidence="2" id="KW-0812">Transmembrane</keyword>
<accession>A0ABN9TRH0</accession>
<feature type="transmembrane region" description="Helical" evidence="2">
    <location>
        <begin position="20"/>
        <end position="43"/>
    </location>
</feature>
<protein>
    <submittedName>
        <fullName evidence="3">Uncharacterized protein</fullName>
    </submittedName>
</protein>
<sequence length="278" mass="30416">MAPRSLPELMGLRITASLHWTPHVMVGLSALLLLMPAIAFVAVLRCIARCAPNPYSTSTRLQLLLYAILAFLFTSCCLTCFLADYVYIRRGHRSFYGKFDIRLATLTFCLCILDFALRASFLETWMLVCISVSAFCYSGISTSTSQWVFRHSLWHLVAGSDGTYGAMRLPPEGAHVGARVWLDVFIVGCGSTFATLVIVAVFRFALSESTRGKLWDWGAQYADWQQVVLPDAGGSEPSTAAQRGGPSDRRDDPTSSISSGSSSSTSPDSGSDQDRRGR</sequence>
<gene>
    <name evidence="3" type="ORF">PCOR1329_LOCUS41461</name>
</gene>
<feature type="transmembrane region" description="Helical" evidence="2">
    <location>
        <begin position="124"/>
        <end position="140"/>
    </location>
</feature>